<proteinExistence type="predicted"/>
<dbReference type="AlphaFoldDB" id="A0A9D5SAK9"/>
<protein>
    <submittedName>
        <fullName evidence="2">Uncharacterized protein</fullName>
    </submittedName>
</protein>
<evidence type="ECO:0000313" key="3">
    <source>
        <dbReference type="Proteomes" id="UP000806522"/>
    </source>
</evidence>
<evidence type="ECO:0000256" key="1">
    <source>
        <dbReference type="SAM" id="SignalP"/>
    </source>
</evidence>
<comment type="caution">
    <text evidence="2">The sequence shown here is derived from an EMBL/GenBank/DDBJ whole genome shotgun (WGS) entry which is preliminary data.</text>
</comment>
<dbReference type="Proteomes" id="UP000806522">
    <property type="component" value="Unassembled WGS sequence"/>
</dbReference>
<feature type="signal peptide" evidence="1">
    <location>
        <begin position="1"/>
        <end position="20"/>
    </location>
</feature>
<accession>A0A9D5SAK9</accession>
<reference evidence="2" key="1">
    <citation type="submission" date="2019-04" db="EMBL/GenBank/DDBJ databases">
        <title>Evolution of Biomass-Degrading Anaerobic Consortia Revealed by Metagenomics.</title>
        <authorList>
            <person name="Peng X."/>
        </authorList>
    </citation>
    <scope>NUCLEOTIDE SEQUENCE</scope>
    <source>
        <strain evidence="2">SIG140</strain>
    </source>
</reference>
<gene>
    <name evidence="2" type="ORF">E7101_13780</name>
</gene>
<sequence length="372" mass="41380">MKRIVLITLVSILTVVQASAQLANGYYRIQNNISTHYITIRDDKVGEIDYSSTNVDLSNIQTWRGFDYVKSNPGSVIYVEQHGTEYDLKTQGTGIYEITGNRRYLGLRAQTDGTYIMYISYNGMEYRLFGSTEDQDEGYVSHKKTGANYEHWKFIPVDTENNYIGLQPTVQVGDSYYGTLYASYPFKAASSGMKFYYIDAVAEGMCQLQEITTEVIPAATPLVFMCSSNDPANNKVIPVADETTAPTSNLLGGTYFARTSGHKINVRYDEANMRVLGKNEAGELAFIKATKENLTSSHYIPANTCWLNIPSEFTGEFKALSSSEYTGIRNINADTKNNKADGTIYTLTGTKANAKALRPGIYIKNGQKVVIK</sequence>
<dbReference type="EMBL" id="SUYC01000021">
    <property type="protein sequence ID" value="MBE6271996.1"/>
    <property type="molecule type" value="Genomic_DNA"/>
</dbReference>
<keyword evidence="1" id="KW-0732">Signal</keyword>
<feature type="chain" id="PRO_5038854982" evidence="1">
    <location>
        <begin position="21"/>
        <end position="372"/>
    </location>
</feature>
<evidence type="ECO:0000313" key="2">
    <source>
        <dbReference type="EMBL" id="MBE6271996.1"/>
    </source>
</evidence>
<organism evidence="2 3">
    <name type="scientific">Xylanibacter ruminicola</name>
    <name type="common">Prevotella ruminicola</name>
    <dbReference type="NCBI Taxonomy" id="839"/>
    <lineage>
        <taxon>Bacteria</taxon>
        <taxon>Pseudomonadati</taxon>
        <taxon>Bacteroidota</taxon>
        <taxon>Bacteroidia</taxon>
        <taxon>Bacteroidales</taxon>
        <taxon>Prevotellaceae</taxon>
        <taxon>Xylanibacter</taxon>
    </lineage>
</organism>
<name>A0A9D5SAK9_XYLRU</name>